<dbReference type="Pfam" id="PF02782">
    <property type="entry name" value="FGGY_C"/>
    <property type="match status" value="1"/>
</dbReference>
<gene>
    <name evidence="9" type="ORF">CUS89_00670</name>
</gene>
<comment type="caution">
    <text evidence="9">The sequence shown here is derived from an EMBL/GenBank/DDBJ whole genome shotgun (WGS) entry which is preliminary data.</text>
</comment>
<evidence type="ECO:0000256" key="2">
    <source>
        <dbReference type="ARBA" id="ARBA00022679"/>
    </source>
</evidence>
<dbReference type="PANTHER" id="PTHR43095">
    <property type="entry name" value="SUGAR KINASE"/>
    <property type="match status" value="1"/>
</dbReference>
<evidence type="ECO:0000256" key="6">
    <source>
        <dbReference type="ARBA" id="ARBA00023308"/>
    </source>
</evidence>
<evidence type="ECO:0000256" key="5">
    <source>
        <dbReference type="ARBA" id="ARBA00022840"/>
    </source>
</evidence>
<keyword evidence="6" id="KW-0684">Rhamnose metabolism</keyword>
<dbReference type="InterPro" id="IPR013449">
    <property type="entry name" value="Rhamnulokinase"/>
</dbReference>
<accession>A0A2S7S006</accession>
<feature type="domain" description="Carbohydrate kinase FGGY N-terminal" evidence="7">
    <location>
        <begin position="5"/>
        <end position="239"/>
    </location>
</feature>
<evidence type="ECO:0000259" key="8">
    <source>
        <dbReference type="Pfam" id="PF02782"/>
    </source>
</evidence>
<evidence type="ECO:0000256" key="4">
    <source>
        <dbReference type="ARBA" id="ARBA00022777"/>
    </source>
</evidence>
<dbReference type="CDD" id="cd07771">
    <property type="entry name" value="ASKHA_NBD_FGGY_RhaB-like"/>
    <property type="match status" value="1"/>
</dbReference>
<protein>
    <submittedName>
        <fullName evidence="9">Rhamnulokinase</fullName>
    </submittedName>
</protein>
<dbReference type="Gene3D" id="3.30.420.40">
    <property type="match status" value="2"/>
</dbReference>
<dbReference type="GO" id="GO:0008993">
    <property type="term" value="F:rhamnulokinase activity"/>
    <property type="evidence" value="ECO:0007669"/>
    <property type="project" value="InterPro"/>
</dbReference>
<name>A0A2S7S006_ENTMU</name>
<dbReference type="GO" id="GO:0005524">
    <property type="term" value="F:ATP binding"/>
    <property type="evidence" value="ECO:0007669"/>
    <property type="project" value="UniProtKB-KW"/>
</dbReference>
<keyword evidence="5" id="KW-0067">ATP-binding</keyword>
<reference evidence="9 10" key="1">
    <citation type="journal article" date="2018" name="Pathog. Dis.">
        <title>Whole-genome sequencing based characterization of antimicrobial resistance in Enterococcus.</title>
        <authorList>
            <person name="Tyson G."/>
        </authorList>
    </citation>
    <scope>NUCLEOTIDE SEQUENCE [LARGE SCALE GENOMIC DNA]</scope>
    <source>
        <strain evidence="9 10">CVM N55263</strain>
    </source>
</reference>
<sequence length="490" mass="55039">MKKNVLAFDFGASSGRAIIGIYEDGRLTLKEIHRFPNYPLEENGTLYWDIDYLFEQIKIGIRRATDEYSIDSLGIDTWGVDFGLLDRAGQLIKRPVNYRDPRTQGILAEAEKYMPLKDIYQQTGNQMMEINSLYQLLAERQNNPEFDQVATILFMPDLFNYLLTGKIVAERSIASTSQLVNPRTGRWDEKVLESFAFSESIFPPLVSSGKPLGMIKKDLGLPPIKVVNVCGHDTASAVVSVPCNQEFLFISCGTWSLVGTELARPIINEKAYNYNLTNEAGIDHTTRFLKNCTGLWIIQEVKRNLAESGRVYSYFELANLANEAPEFKCLIDTDDLTFIPPGNMIERIQQYAAKTKQAIPQTDGELVRCVYESLAMKYKYCILEIIDAVGKEFDTVNIVGGGSQAEILCQMVADASNMRVSAGPVEATAIGNISVQLLAEGVFKDVKEVREWIKELIAVKSYFPSAKKRGWDKQFSKYQQLLKSGEKANA</sequence>
<dbReference type="GO" id="GO:0019301">
    <property type="term" value="P:rhamnose catabolic process"/>
    <property type="evidence" value="ECO:0007669"/>
    <property type="project" value="InterPro"/>
</dbReference>
<dbReference type="Pfam" id="PF00370">
    <property type="entry name" value="FGGY_N"/>
    <property type="match status" value="1"/>
</dbReference>
<dbReference type="RefSeq" id="WP_104870639.1">
    <property type="nucleotide sequence ID" value="NZ_PUAP01000002.1"/>
</dbReference>
<evidence type="ECO:0000313" key="9">
    <source>
        <dbReference type="EMBL" id="PQF25860.1"/>
    </source>
</evidence>
<dbReference type="AlphaFoldDB" id="A0A2S7S006"/>
<dbReference type="Proteomes" id="UP000237934">
    <property type="component" value="Unassembled WGS sequence"/>
</dbReference>
<evidence type="ECO:0000256" key="1">
    <source>
        <dbReference type="ARBA" id="ARBA00009156"/>
    </source>
</evidence>
<dbReference type="InterPro" id="IPR018484">
    <property type="entry name" value="FGGY_N"/>
</dbReference>
<keyword evidence="2" id="KW-0808">Transferase</keyword>
<evidence type="ECO:0000256" key="3">
    <source>
        <dbReference type="ARBA" id="ARBA00022741"/>
    </source>
</evidence>
<evidence type="ECO:0000313" key="10">
    <source>
        <dbReference type="Proteomes" id="UP000237934"/>
    </source>
</evidence>
<dbReference type="InterPro" id="IPR043129">
    <property type="entry name" value="ATPase_NBD"/>
</dbReference>
<evidence type="ECO:0000259" key="7">
    <source>
        <dbReference type="Pfam" id="PF00370"/>
    </source>
</evidence>
<keyword evidence="3" id="KW-0547">Nucleotide-binding</keyword>
<dbReference type="InterPro" id="IPR050406">
    <property type="entry name" value="FGGY_Carb_Kinase"/>
</dbReference>
<proteinExistence type="inferred from homology"/>
<dbReference type="EMBL" id="PUAP01000002">
    <property type="protein sequence ID" value="PQF25860.1"/>
    <property type="molecule type" value="Genomic_DNA"/>
</dbReference>
<keyword evidence="4 9" id="KW-0418">Kinase</keyword>
<dbReference type="SUPFAM" id="SSF53067">
    <property type="entry name" value="Actin-like ATPase domain"/>
    <property type="match status" value="2"/>
</dbReference>
<dbReference type="InterPro" id="IPR018485">
    <property type="entry name" value="FGGY_C"/>
</dbReference>
<comment type="similarity">
    <text evidence="1">Belongs to the FGGY kinase family.</text>
</comment>
<feature type="domain" description="Carbohydrate kinase FGGY C-terminal" evidence="8">
    <location>
        <begin position="249"/>
        <end position="439"/>
    </location>
</feature>
<organism evidence="9 10">
    <name type="scientific">Enterococcus mundtii</name>
    <dbReference type="NCBI Taxonomy" id="53346"/>
    <lineage>
        <taxon>Bacteria</taxon>
        <taxon>Bacillati</taxon>
        <taxon>Bacillota</taxon>
        <taxon>Bacilli</taxon>
        <taxon>Lactobacillales</taxon>
        <taxon>Enterococcaceae</taxon>
        <taxon>Enterococcus</taxon>
    </lineage>
</organism>